<feature type="signal peptide" evidence="2">
    <location>
        <begin position="1"/>
        <end position="20"/>
    </location>
</feature>
<evidence type="ECO:0000256" key="1">
    <source>
        <dbReference type="ARBA" id="ARBA00022729"/>
    </source>
</evidence>
<sequence length="228" mass="25998">MKTFFFPLFALLVFTAPAYAQVQQYTAATDSDPEAKQLLETIRQKYDAYRTLTADFRLELAFPNQPVETQRGSMSRQGELVHFKLGNQEGIINDEAAYFILHASKEVQINDLPEPGEATGMLTPQTLFSFYEGNQYVLALQGTEQVDGRTLQVVELKPLDRDASDFTKLRLLVDERNKDIVRVKAFSRDGSTYTFHLDTTRGNTTLAADTFTFRKDNFPGYHVEDLRF</sequence>
<evidence type="ECO:0000313" key="3">
    <source>
        <dbReference type="EMBL" id="CAH1001382.1"/>
    </source>
</evidence>
<keyword evidence="4" id="KW-1185">Reference proteome</keyword>
<proteinExistence type="predicted"/>
<comment type="caution">
    <text evidence="3">The sequence shown here is derived from an EMBL/GenBank/DDBJ whole genome shotgun (WGS) entry which is preliminary data.</text>
</comment>
<dbReference type="CDD" id="cd16325">
    <property type="entry name" value="LolA"/>
    <property type="match status" value="1"/>
</dbReference>
<dbReference type="InterPro" id="IPR029046">
    <property type="entry name" value="LolA/LolB/LppX"/>
</dbReference>
<evidence type="ECO:0008006" key="5">
    <source>
        <dbReference type="Google" id="ProtNLM"/>
    </source>
</evidence>
<evidence type="ECO:0000256" key="2">
    <source>
        <dbReference type="SAM" id="SignalP"/>
    </source>
</evidence>
<organism evidence="3 4">
    <name type="scientific">Neolewinella maritima</name>
    <dbReference type="NCBI Taxonomy" id="1383882"/>
    <lineage>
        <taxon>Bacteria</taxon>
        <taxon>Pseudomonadati</taxon>
        <taxon>Bacteroidota</taxon>
        <taxon>Saprospiria</taxon>
        <taxon>Saprospirales</taxon>
        <taxon>Lewinellaceae</taxon>
        <taxon>Neolewinella</taxon>
    </lineage>
</organism>
<name>A0ABM9B229_9BACT</name>
<feature type="chain" id="PRO_5046647017" description="Outer membrane lipoprotein carrier protein LolA" evidence="2">
    <location>
        <begin position="21"/>
        <end position="228"/>
    </location>
</feature>
<dbReference type="InterPro" id="IPR004564">
    <property type="entry name" value="OM_lipoprot_carrier_LolA-like"/>
</dbReference>
<gene>
    <name evidence="3" type="ORF">LEM8419_02284</name>
</gene>
<evidence type="ECO:0000313" key="4">
    <source>
        <dbReference type="Proteomes" id="UP000837803"/>
    </source>
</evidence>
<dbReference type="Proteomes" id="UP000837803">
    <property type="component" value="Unassembled WGS sequence"/>
</dbReference>
<dbReference type="EMBL" id="CAKLPZ010000002">
    <property type="protein sequence ID" value="CAH1001382.1"/>
    <property type="molecule type" value="Genomic_DNA"/>
</dbReference>
<dbReference type="RefSeq" id="WP_238751228.1">
    <property type="nucleotide sequence ID" value="NZ_CAKLPZ010000002.1"/>
</dbReference>
<protein>
    <recommendedName>
        <fullName evidence="5">Outer membrane lipoprotein carrier protein LolA</fullName>
    </recommendedName>
</protein>
<dbReference type="Gene3D" id="2.50.20.10">
    <property type="entry name" value="Lipoprotein localisation LolA/LolB/LppX"/>
    <property type="match status" value="1"/>
</dbReference>
<accession>A0ABM9B229</accession>
<dbReference type="SUPFAM" id="SSF89392">
    <property type="entry name" value="Prokaryotic lipoproteins and lipoprotein localization factors"/>
    <property type="match status" value="1"/>
</dbReference>
<keyword evidence="1 2" id="KW-0732">Signal</keyword>
<reference evidence="3" key="1">
    <citation type="submission" date="2021-12" db="EMBL/GenBank/DDBJ databases">
        <authorList>
            <person name="Rodrigo-Torres L."/>
            <person name="Arahal R. D."/>
            <person name="Lucena T."/>
        </authorList>
    </citation>
    <scope>NUCLEOTIDE SEQUENCE</scope>
    <source>
        <strain evidence="3">CECT 8419</strain>
    </source>
</reference>